<dbReference type="InterPro" id="IPR004358">
    <property type="entry name" value="Sig_transdc_His_kin-like_C"/>
</dbReference>
<dbReference type="PRINTS" id="PR00344">
    <property type="entry name" value="BCTRLSENSOR"/>
</dbReference>
<dbReference type="SUPFAM" id="SSF47384">
    <property type="entry name" value="Homodimeric domain of signal transducing histidine kinase"/>
    <property type="match status" value="1"/>
</dbReference>
<keyword evidence="11" id="KW-1185">Reference proteome</keyword>
<dbReference type="Pfam" id="PF00512">
    <property type="entry name" value="HisKA"/>
    <property type="match status" value="1"/>
</dbReference>
<dbReference type="CDD" id="cd00082">
    <property type="entry name" value="HisKA"/>
    <property type="match status" value="1"/>
</dbReference>
<evidence type="ECO:0000256" key="2">
    <source>
        <dbReference type="ARBA" id="ARBA00012438"/>
    </source>
</evidence>
<dbReference type="SMART" id="SM00091">
    <property type="entry name" value="PAS"/>
    <property type="match status" value="1"/>
</dbReference>
<dbReference type="SUPFAM" id="SSF55785">
    <property type="entry name" value="PYP-like sensor domain (PAS domain)"/>
    <property type="match status" value="1"/>
</dbReference>
<dbReference type="InterPro" id="IPR036890">
    <property type="entry name" value="HATPase_C_sf"/>
</dbReference>
<dbReference type="Gene3D" id="1.10.287.130">
    <property type="match status" value="1"/>
</dbReference>
<proteinExistence type="predicted"/>
<dbReference type="FunFam" id="1.10.287.130:FF:000001">
    <property type="entry name" value="Two-component sensor histidine kinase"/>
    <property type="match status" value="1"/>
</dbReference>
<keyword evidence="3" id="KW-0597">Phosphoprotein</keyword>
<dbReference type="GO" id="GO:0000155">
    <property type="term" value="F:phosphorelay sensor kinase activity"/>
    <property type="evidence" value="ECO:0007669"/>
    <property type="project" value="InterPro"/>
</dbReference>
<dbReference type="InterPro" id="IPR005467">
    <property type="entry name" value="His_kinase_dom"/>
</dbReference>
<dbReference type="PROSITE" id="PS50109">
    <property type="entry name" value="HIS_KIN"/>
    <property type="match status" value="1"/>
</dbReference>
<dbReference type="AlphaFoldDB" id="A0A432MFL9"/>
<protein>
    <recommendedName>
        <fullName evidence="2">histidine kinase</fullName>
        <ecNumber evidence="2">2.7.13.3</ecNumber>
    </recommendedName>
</protein>
<dbReference type="CDD" id="cd00130">
    <property type="entry name" value="PAS"/>
    <property type="match status" value="1"/>
</dbReference>
<evidence type="ECO:0000256" key="8">
    <source>
        <dbReference type="SAM" id="Phobius"/>
    </source>
</evidence>
<dbReference type="OrthoDB" id="9813151at2"/>
<sequence>MLDGWPPLAIASLAVLVAVPMGVAVIFWSRGRGAMEELGGEVEALAKGRPVRRLRSRLGGVPAGLVDRLNSAVPDIEARISRLEDDRRKLDAVLSGMAEGVLAVDARQRLVFANPAAQRMFRIADGSDGRLVIELVRSPQIQMAIEATLAGKGAYRAELSLPGRNPLAAEQERTIAVHGTPLPGSPPSGAVIVFHDVTDLRRLERMRQDFVANASHELKTPLAAIKANTETLLDWGLHDDAVNVTLLRQIDEQVDRLDNLVQDMLRLARLESGDEPFRLEPMALGPVVRACVEPHEPRARARSQQFSHDLEALDDSVLVRAAEEAIRQILDNLIDNAIKYTPEGGTVRVSARVDDRRVRLDVADTGPGIPREDIPRIFERFYRVDKARSRSLGGTGLGLAIVKHLAQSLGGDVAVESQLGVGSTFTVRLPRHS</sequence>
<organism evidence="10 11">
    <name type="scientific">Tautonia sociabilis</name>
    <dbReference type="NCBI Taxonomy" id="2080755"/>
    <lineage>
        <taxon>Bacteria</taxon>
        <taxon>Pseudomonadati</taxon>
        <taxon>Planctomycetota</taxon>
        <taxon>Planctomycetia</taxon>
        <taxon>Isosphaerales</taxon>
        <taxon>Isosphaeraceae</taxon>
        <taxon>Tautonia</taxon>
    </lineage>
</organism>
<dbReference type="SUPFAM" id="SSF55874">
    <property type="entry name" value="ATPase domain of HSP90 chaperone/DNA topoisomerase II/histidine kinase"/>
    <property type="match status" value="1"/>
</dbReference>
<feature type="transmembrane region" description="Helical" evidence="8">
    <location>
        <begin position="6"/>
        <end position="28"/>
    </location>
</feature>
<dbReference type="Pfam" id="PF02518">
    <property type="entry name" value="HATPase_c"/>
    <property type="match status" value="1"/>
</dbReference>
<evidence type="ECO:0000256" key="7">
    <source>
        <dbReference type="ARBA" id="ARBA00023136"/>
    </source>
</evidence>
<feature type="domain" description="Histidine kinase" evidence="9">
    <location>
        <begin position="213"/>
        <end position="433"/>
    </location>
</feature>
<dbReference type="FunFam" id="3.30.565.10:FF:000049">
    <property type="entry name" value="Two-component sensor histidine kinase"/>
    <property type="match status" value="1"/>
</dbReference>
<dbReference type="Gene3D" id="3.30.565.10">
    <property type="entry name" value="Histidine kinase-like ATPase, C-terminal domain"/>
    <property type="match status" value="1"/>
</dbReference>
<accession>A0A432MFL9</accession>
<dbReference type="PANTHER" id="PTHR45453">
    <property type="entry name" value="PHOSPHATE REGULON SENSOR PROTEIN PHOR"/>
    <property type="match status" value="1"/>
</dbReference>
<keyword evidence="6" id="KW-0902">Two-component regulatory system</keyword>
<gene>
    <name evidence="10" type="ORF">TsocGM_19340</name>
</gene>
<dbReference type="PANTHER" id="PTHR45453:SF1">
    <property type="entry name" value="PHOSPHATE REGULON SENSOR PROTEIN PHOR"/>
    <property type="match status" value="1"/>
</dbReference>
<keyword evidence="4" id="KW-0808">Transferase</keyword>
<dbReference type="GO" id="GO:0005886">
    <property type="term" value="C:plasma membrane"/>
    <property type="evidence" value="ECO:0007669"/>
    <property type="project" value="TreeGrafter"/>
</dbReference>
<reference evidence="10 11" key="2">
    <citation type="submission" date="2019-01" db="EMBL/GenBank/DDBJ databases">
        <title>Tautonia sociabilis, a novel thermotolerant planctomycete of Isosphaeraceae family, isolated from a 4000 m deep subterranean habitat.</title>
        <authorList>
            <person name="Kovaleva O.L."/>
            <person name="Elcheninov A.G."/>
            <person name="Van Heerden E."/>
            <person name="Toshchakov S.V."/>
            <person name="Novikov A."/>
            <person name="Bonch-Osmolovskaya E.A."/>
            <person name="Kublanov I.V."/>
        </authorList>
    </citation>
    <scope>NUCLEOTIDE SEQUENCE [LARGE SCALE GENOMIC DNA]</scope>
    <source>
        <strain evidence="10 11">GM2012</strain>
    </source>
</reference>
<dbReference type="Proteomes" id="UP000280296">
    <property type="component" value="Unassembled WGS sequence"/>
</dbReference>
<dbReference type="GO" id="GO:0016036">
    <property type="term" value="P:cellular response to phosphate starvation"/>
    <property type="evidence" value="ECO:0007669"/>
    <property type="project" value="TreeGrafter"/>
</dbReference>
<dbReference type="RefSeq" id="WP_126727106.1">
    <property type="nucleotide sequence ID" value="NZ_RYZH01000043.1"/>
</dbReference>
<dbReference type="InterPro" id="IPR003594">
    <property type="entry name" value="HATPase_dom"/>
</dbReference>
<evidence type="ECO:0000313" key="10">
    <source>
        <dbReference type="EMBL" id="RUL84999.1"/>
    </source>
</evidence>
<dbReference type="InterPro" id="IPR050351">
    <property type="entry name" value="BphY/WalK/GraS-like"/>
</dbReference>
<keyword evidence="7 8" id="KW-0472">Membrane</keyword>
<dbReference type="InterPro" id="IPR003661">
    <property type="entry name" value="HisK_dim/P_dom"/>
</dbReference>
<dbReference type="InterPro" id="IPR036097">
    <property type="entry name" value="HisK_dim/P_sf"/>
</dbReference>
<evidence type="ECO:0000256" key="3">
    <source>
        <dbReference type="ARBA" id="ARBA00022553"/>
    </source>
</evidence>
<comment type="caution">
    <text evidence="10">The sequence shown here is derived from an EMBL/GenBank/DDBJ whole genome shotgun (WGS) entry which is preliminary data.</text>
</comment>
<comment type="catalytic activity">
    <reaction evidence="1">
        <text>ATP + protein L-histidine = ADP + protein N-phospho-L-histidine.</text>
        <dbReference type="EC" id="2.7.13.3"/>
    </reaction>
</comment>
<dbReference type="EC" id="2.7.13.3" evidence="2"/>
<dbReference type="InterPro" id="IPR000014">
    <property type="entry name" value="PAS"/>
</dbReference>
<dbReference type="EMBL" id="RYZH01000043">
    <property type="protein sequence ID" value="RUL84999.1"/>
    <property type="molecule type" value="Genomic_DNA"/>
</dbReference>
<dbReference type="GO" id="GO:0004721">
    <property type="term" value="F:phosphoprotein phosphatase activity"/>
    <property type="evidence" value="ECO:0007669"/>
    <property type="project" value="TreeGrafter"/>
</dbReference>
<dbReference type="SMART" id="SM00388">
    <property type="entry name" value="HisKA"/>
    <property type="match status" value="1"/>
</dbReference>
<dbReference type="CDD" id="cd16922">
    <property type="entry name" value="HATPase_EvgS-ArcB-TorS-like"/>
    <property type="match status" value="1"/>
</dbReference>
<evidence type="ECO:0000256" key="6">
    <source>
        <dbReference type="ARBA" id="ARBA00023012"/>
    </source>
</evidence>
<keyword evidence="5" id="KW-0418">Kinase</keyword>
<evidence type="ECO:0000259" key="9">
    <source>
        <dbReference type="PROSITE" id="PS50109"/>
    </source>
</evidence>
<dbReference type="SMART" id="SM00387">
    <property type="entry name" value="HATPase_c"/>
    <property type="match status" value="1"/>
</dbReference>
<dbReference type="Pfam" id="PF12860">
    <property type="entry name" value="PAS_7"/>
    <property type="match status" value="1"/>
</dbReference>
<evidence type="ECO:0000256" key="4">
    <source>
        <dbReference type="ARBA" id="ARBA00022679"/>
    </source>
</evidence>
<evidence type="ECO:0000256" key="1">
    <source>
        <dbReference type="ARBA" id="ARBA00000085"/>
    </source>
</evidence>
<keyword evidence="8" id="KW-0812">Transmembrane</keyword>
<reference evidence="10 11" key="1">
    <citation type="submission" date="2018-12" db="EMBL/GenBank/DDBJ databases">
        <authorList>
            <person name="Toschakov S.V."/>
        </authorList>
    </citation>
    <scope>NUCLEOTIDE SEQUENCE [LARGE SCALE GENOMIC DNA]</scope>
    <source>
        <strain evidence="10 11">GM2012</strain>
    </source>
</reference>
<evidence type="ECO:0000256" key="5">
    <source>
        <dbReference type="ARBA" id="ARBA00022777"/>
    </source>
</evidence>
<name>A0A432MFL9_9BACT</name>
<keyword evidence="8" id="KW-1133">Transmembrane helix</keyword>
<dbReference type="Gene3D" id="3.30.450.20">
    <property type="entry name" value="PAS domain"/>
    <property type="match status" value="1"/>
</dbReference>
<evidence type="ECO:0000313" key="11">
    <source>
        <dbReference type="Proteomes" id="UP000280296"/>
    </source>
</evidence>
<dbReference type="InterPro" id="IPR035965">
    <property type="entry name" value="PAS-like_dom_sf"/>
</dbReference>